<reference evidence="1" key="1">
    <citation type="submission" date="2020-03" db="EMBL/GenBank/DDBJ databases">
        <title>A high-quality chromosome-level genome assembly of a woody plant with both climbing and erect habits, Rhamnella rubrinervis.</title>
        <authorList>
            <person name="Lu Z."/>
            <person name="Yang Y."/>
            <person name="Zhu X."/>
            <person name="Sun Y."/>
        </authorList>
    </citation>
    <scope>NUCLEOTIDE SEQUENCE</scope>
    <source>
        <strain evidence="1">BYM</strain>
        <tissue evidence="1">Leaf</tissue>
    </source>
</reference>
<comment type="caution">
    <text evidence="1">The sequence shown here is derived from an EMBL/GenBank/DDBJ whole genome shotgun (WGS) entry which is preliminary data.</text>
</comment>
<keyword evidence="2" id="KW-1185">Reference proteome</keyword>
<organism evidence="1 2">
    <name type="scientific">Rhamnella rubrinervis</name>
    <dbReference type="NCBI Taxonomy" id="2594499"/>
    <lineage>
        <taxon>Eukaryota</taxon>
        <taxon>Viridiplantae</taxon>
        <taxon>Streptophyta</taxon>
        <taxon>Embryophyta</taxon>
        <taxon>Tracheophyta</taxon>
        <taxon>Spermatophyta</taxon>
        <taxon>Magnoliopsida</taxon>
        <taxon>eudicotyledons</taxon>
        <taxon>Gunneridae</taxon>
        <taxon>Pentapetalae</taxon>
        <taxon>rosids</taxon>
        <taxon>fabids</taxon>
        <taxon>Rosales</taxon>
        <taxon>Rhamnaceae</taxon>
        <taxon>rhamnoid group</taxon>
        <taxon>Rhamneae</taxon>
        <taxon>Rhamnella</taxon>
    </lineage>
</organism>
<evidence type="ECO:0000313" key="2">
    <source>
        <dbReference type="Proteomes" id="UP000796880"/>
    </source>
</evidence>
<proteinExistence type="predicted"/>
<name>A0A8K0HPV6_9ROSA</name>
<dbReference type="AlphaFoldDB" id="A0A8K0HPV6"/>
<accession>A0A8K0HPV6</accession>
<dbReference type="Proteomes" id="UP000796880">
    <property type="component" value="Unassembled WGS sequence"/>
</dbReference>
<gene>
    <name evidence="1" type="ORF">FNV43_RR01142</name>
</gene>
<sequence length="182" mass="20882">MDERYAFKGLLCENAAGSSSQVHKRHQALYRDRVKFQKFVAAGISLATMPKRSKILAEVVLYKAHSPICRGTLRVELKFRVRRSPEFPTTTPQRLDFAEVVLIKAHSADMPGTHKIVVKFQQATNLPDFTRPLCRRFSTESSPYNDTLPICQASAKGRRKFRQPLTRSNFTRPFCRRLSHFA</sequence>
<protein>
    <submittedName>
        <fullName evidence="1">Uncharacterized protein</fullName>
    </submittedName>
</protein>
<dbReference type="EMBL" id="VOIH02000001">
    <property type="protein sequence ID" value="KAF3456491.1"/>
    <property type="molecule type" value="Genomic_DNA"/>
</dbReference>
<evidence type="ECO:0000313" key="1">
    <source>
        <dbReference type="EMBL" id="KAF3456491.1"/>
    </source>
</evidence>